<dbReference type="Proteomes" id="UP000677082">
    <property type="component" value="Unassembled WGS sequence"/>
</dbReference>
<dbReference type="EMBL" id="BOQN01000090">
    <property type="protein sequence ID" value="GIM95247.1"/>
    <property type="molecule type" value="Genomic_DNA"/>
</dbReference>
<proteinExistence type="predicted"/>
<gene>
    <name evidence="1" type="ORF">Ato02nite_070400</name>
</gene>
<name>A0A919THF3_9ACTN</name>
<evidence type="ECO:0000313" key="1">
    <source>
        <dbReference type="EMBL" id="GIM95247.1"/>
    </source>
</evidence>
<comment type="caution">
    <text evidence="1">The sequence shown here is derived from an EMBL/GenBank/DDBJ whole genome shotgun (WGS) entry which is preliminary data.</text>
</comment>
<sequence>MTTPADSAPPPGVTCHQPPWGRRVSAAAMLMLARWVTPDLPLYGNDHDRADFAP</sequence>
<dbReference type="RefSeq" id="WP_213010973.1">
    <property type="nucleotide sequence ID" value="NZ_BOQN01000090.1"/>
</dbReference>
<organism evidence="1 2">
    <name type="scientific">Paractinoplanes toevensis</name>
    <dbReference type="NCBI Taxonomy" id="571911"/>
    <lineage>
        <taxon>Bacteria</taxon>
        <taxon>Bacillati</taxon>
        <taxon>Actinomycetota</taxon>
        <taxon>Actinomycetes</taxon>
        <taxon>Micromonosporales</taxon>
        <taxon>Micromonosporaceae</taxon>
        <taxon>Paractinoplanes</taxon>
    </lineage>
</organism>
<reference evidence="1 2" key="1">
    <citation type="submission" date="2021-03" db="EMBL/GenBank/DDBJ databases">
        <title>Whole genome shotgun sequence of Actinoplanes toevensis NBRC 105298.</title>
        <authorList>
            <person name="Komaki H."/>
            <person name="Tamura T."/>
        </authorList>
    </citation>
    <scope>NUCLEOTIDE SEQUENCE [LARGE SCALE GENOMIC DNA]</scope>
    <source>
        <strain evidence="1 2">NBRC 105298</strain>
    </source>
</reference>
<keyword evidence="2" id="KW-1185">Reference proteome</keyword>
<protein>
    <submittedName>
        <fullName evidence="1">Uncharacterized protein</fullName>
    </submittedName>
</protein>
<dbReference type="AlphaFoldDB" id="A0A919THF3"/>
<evidence type="ECO:0000313" key="2">
    <source>
        <dbReference type="Proteomes" id="UP000677082"/>
    </source>
</evidence>
<accession>A0A919THF3</accession>